<accession>A0A645JAS4</accession>
<proteinExistence type="predicted"/>
<organism evidence="1">
    <name type="scientific">bioreactor metagenome</name>
    <dbReference type="NCBI Taxonomy" id="1076179"/>
    <lineage>
        <taxon>unclassified sequences</taxon>
        <taxon>metagenomes</taxon>
        <taxon>ecological metagenomes</taxon>
    </lineage>
</organism>
<name>A0A645JAS4_9ZZZZ</name>
<dbReference type="EMBL" id="VSSQ01135200">
    <property type="protein sequence ID" value="MPN60222.1"/>
    <property type="molecule type" value="Genomic_DNA"/>
</dbReference>
<dbReference type="AlphaFoldDB" id="A0A645JAS4"/>
<gene>
    <name evidence="1" type="ORF">SDC9_207947</name>
</gene>
<sequence>MLVVAGDVAVDDLRVDLEDVVISDPQTLRVATLEVVHHHVGDGRHFQQNLACFGAFQIQRHRALVAIDAVVVRRFGIANLDAPITRIVAAQWVFNLDHVRPHVAQHLGAQRAGKHTCQIENSDSG</sequence>
<protein>
    <submittedName>
        <fullName evidence="1">Uncharacterized protein</fullName>
    </submittedName>
</protein>
<reference evidence="1" key="1">
    <citation type="submission" date="2019-08" db="EMBL/GenBank/DDBJ databases">
        <authorList>
            <person name="Kucharzyk K."/>
            <person name="Murdoch R.W."/>
            <person name="Higgins S."/>
            <person name="Loffler F."/>
        </authorList>
    </citation>
    <scope>NUCLEOTIDE SEQUENCE</scope>
</reference>
<comment type="caution">
    <text evidence="1">The sequence shown here is derived from an EMBL/GenBank/DDBJ whole genome shotgun (WGS) entry which is preliminary data.</text>
</comment>
<evidence type="ECO:0000313" key="1">
    <source>
        <dbReference type="EMBL" id="MPN60222.1"/>
    </source>
</evidence>